<feature type="domain" description="P/Homo B" evidence="17">
    <location>
        <begin position="800"/>
        <end position="976"/>
    </location>
</feature>
<comment type="caution">
    <text evidence="18">The sequence shown here is derived from an EMBL/GenBank/DDBJ whole genome shotgun (WGS) entry which is preliminary data.</text>
</comment>
<dbReference type="InterPro" id="IPR001343">
    <property type="entry name" value="Hemolysn_Ca-bd"/>
</dbReference>
<sequence length="1257" mass="128512">MVMKTTQVSSDLSSTDMSSLADSLSFDGAFPITFDLTGSDDLTVSKETSPLAVLNSNPSPSTVSSEAPTVPVPPAATSPVVFPASPSINSSGYSTSPASSLASVPTADPVTSSSASGLASVPTAKEGDSRVNQDNLNQKTGENRQANSPIPVVDRGDFYWADGQPVKLLQRTTQITLTLTDRATRLNDLLAAGQILEGLKLEKNVSQNTYILSSKTATALDIAQIEARLGEIPGVRVAPVYQSPLTNTWLVATNEIIVSLRPGLKAQEVFGNDSRFASYRSLLGTPNQFVVTLQEGLPNLATANALQSDRRFQWASPNFYQQRERFFIPNDPLFGNQWHLNNTGQVGGTPDADVDAPEAWDVNAGGSSNVVVAVIDDGMQLNHPDLQLFINTGEIAGNGIDDDGNGWIDDVNGWDFTSGGIGDNNPGPSVPDDAHATAVAGVAAGRGNNTLGVTGMAYNSRLLPVRIFLGGSATSDANIASAIYYAAGRTASGTGTWRAGDILNNSWGGGGFSSAISSAFTWASTSGRDGKGAISYIATGNGFGAPVSFPANLSSTIPGVIAVGASTNLDQLASYSNVGPQVDFVAPSGGPTYGGTANIVTTDRTGADGYNSTSDYTTTGADGFSGTSSATPLAAGIGALILAQDPSLTAAQVRGLMRNTTDLIGPVAYDNKGFNTQYGYGRVNANTAIRGVGIAEIQVLQDRTNIADNTGSFSFAAGVGQTQTQTFRVRNQGTKDLTLGAISLGGGSGFSLASSFTDTTLSVGESTTFSVNFSPTTTGTFSNTISFTNNDADESTFNFTLNGTGLNSKSFSNTSPITIPSSGSSTPYPSTINVSGLSGNIDSLKVTLTNLSHTWPDDIDVLLVGPTGTKALLMSDVGGSSDVSNVTLTFDPTATSFLPDEGLITSGSYKATDFETGDIFNAPAPGGPYGTDFSVFNGINPNGTWSLYVVDDVGGDAGTIAGGWSLNIGTAGATKTISIAKTTDGKEAGSVSSVFTLTRTGDLSSALTVNYTLAGTATPGVDYTGTTPNTVTFAALSPTATITLPTIDDLLSDPSETIITKITAPTGYTISGPDNAMATILDNDGNAANNNLVGTSFADALAGVGGNDTISGGVGNDTLDGGLGVDSLTGGSGNDFFRLGEIGPANRDLITGFSVADDTIILANSLDSTLTGPINPGIKGLSFISGHVNGSVLNAAGFFKGAGINGGASGNLSGIYVNTSNGDIWYNDSILVGSYLIANVGAGAAAGMTNLDFVYGV</sequence>
<dbReference type="InterPro" id="IPR008979">
    <property type="entry name" value="Galactose-bd-like_sf"/>
</dbReference>
<evidence type="ECO:0000256" key="8">
    <source>
        <dbReference type="ARBA" id="ARBA00022801"/>
    </source>
</evidence>
<dbReference type="PROSITE" id="PS51892">
    <property type="entry name" value="SUBTILASE"/>
    <property type="match status" value="1"/>
</dbReference>
<dbReference type="InterPro" id="IPR023828">
    <property type="entry name" value="Peptidase_S8_Ser-AS"/>
</dbReference>
<dbReference type="GO" id="GO:0016485">
    <property type="term" value="P:protein processing"/>
    <property type="evidence" value="ECO:0007669"/>
    <property type="project" value="TreeGrafter"/>
</dbReference>
<dbReference type="InterPro" id="IPR011049">
    <property type="entry name" value="Serralysin-like_metalloprot_C"/>
</dbReference>
<feature type="active site" description="Charge relay system" evidence="13 14">
    <location>
        <position position="376"/>
    </location>
</feature>
<dbReference type="PROSITE" id="PS51829">
    <property type="entry name" value="P_HOMO_B"/>
    <property type="match status" value="1"/>
</dbReference>
<dbReference type="Pfam" id="PF03160">
    <property type="entry name" value="Calx-beta"/>
    <property type="match status" value="1"/>
</dbReference>
<dbReference type="SUPFAM" id="SSF49785">
    <property type="entry name" value="Galactose-binding domain-like"/>
    <property type="match status" value="1"/>
</dbReference>
<dbReference type="GO" id="GO:0016020">
    <property type="term" value="C:membrane"/>
    <property type="evidence" value="ECO:0007669"/>
    <property type="project" value="InterPro"/>
</dbReference>
<dbReference type="Gene3D" id="2.60.120.260">
    <property type="entry name" value="Galactose-binding domain-like"/>
    <property type="match status" value="1"/>
</dbReference>
<dbReference type="PROSITE" id="PS00330">
    <property type="entry name" value="HEMOLYSIN_CALCIUM"/>
    <property type="match status" value="2"/>
</dbReference>
<feature type="compositionally biased region" description="Polar residues" evidence="16">
    <location>
        <begin position="132"/>
        <end position="148"/>
    </location>
</feature>
<dbReference type="InterPro" id="IPR036852">
    <property type="entry name" value="Peptidase_S8/S53_dom_sf"/>
</dbReference>
<dbReference type="InterPro" id="IPR013783">
    <property type="entry name" value="Ig-like_fold"/>
</dbReference>
<dbReference type="SUPFAM" id="SSF51120">
    <property type="entry name" value="beta-Roll"/>
    <property type="match status" value="1"/>
</dbReference>
<evidence type="ECO:0000256" key="1">
    <source>
        <dbReference type="ARBA" id="ARBA00004138"/>
    </source>
</evidence>
<dbReference type="CDD" id="cd07498">
    <property type="entry name" value="Peptidases_S8_15"/>
    <property type="match status" value="1"/>
</dbReference>
<dbReference type="InterPro" id="IPR015500">
    <property type="entry name" value="Peptidase_S8_subtilisin-rel"/>
</dbReference>
<feature type="active site" description="Charge relay system" evidence="13 14">
    <location>
        <position position="435"/>
    </location>
</feature>
<dbReference type="NCBIfam" id="NF012200">
    <property type="entry name" value="choice_anch_D"/>
    <property type="match status" value="1"/>
</dbReference>
<evidence type="ECO:0000256" key="3">
    <source>
        <dbReference type="ARBA" id="ARBA00011073"/>
    </source>
</evidence>
<dbReference type="Pfam" id="PF01483">
    <property type="entry name" value="P_proprotein"/>
    <property type="match status" value="1"/>
</dbReference>
<feature type="active site" description="Charge relay system" evidence="13 14">
    <location>
        <position position="628"/>
    </location>
</feature>
<keyword evidence="12" id="KW-0966">Cell projection</keyword>
<dbReference type="InterPro" id="IPR018511">
    <property type="entry name" value="Hemolysin-typ_Ca-bd_CS"/>
</dbReference>
<evidence type="ECO:0000256" key="16">
    <source>
        <dbReference type="SAM" id="MobiDB-lite"/>
    </source>
</evidence>
<dbReference type="Proteomes" id="UP000435041">
    <property type="component" value="Unassembled WGS sequence"/>
</dbReference>
<dbReference type="Gene3D" id="3.40.50.200">
    <property type="entry name" value="Peptidase S8/S53 domain"/>
    <property type="match status" value="1"/>
</dbReference>
<dbReference type="InterPro" id="IPR053879">
    <property type="entry name" value="HYDIN_VesB_CFA65-like_Ig"/>
</dbReference>
<keyword evidence="11" id="KW-0969">Cilium</keyword>
<evidence type="ECO:0000256" key="10">
    <source>
        <dbReference type="ARBA" id="ARBA00022837"/>
    </source>
</evidence>
<dbReference type="GO" id="GO:0005509">
    <property type="term" value="F:calcium ion binding"/>
    <property type="evidence" value="ECO:0007669"/>
    <property type="project" value="InterPro"/>
</dbReference>
<dbReference type="Pfam" id="PF00082">
    <property type="entry name" value="Peptidase_S8"/>
    <property type="match status" value="1"/>
</dbReference>
<evidence type="ECO:0000256" key="12">
    <source>
        <dbReference type="ARBA" id="ARBA00023273"/>
    </source>
</evidence>
<feature type="region of interest" description="Disordered" evidence="16">
    <location>
        <begin position="88"/>
        <end position="150"/>
    </location>
</feature>
<organism evidence="18 19">
    <name type="scientific">Microcystis aeruginosa NIES-3804</name>
    <dbReference type="NCBI Taxonomy" id="2517783"/>
    <lineage>
        <taxon>Bacteria</taxon>
        <taxon>Bacillati</taxon>
        <taxon>Cyanobacteriota</taxon>
        <taxon>Cyanophyceae</taxon>
        <taxon>Oscillatoriophycideae</taxon>
        <taxon>Chroococcales</taxon>
        <taxon>Microcystaceae</taxon>
        <taxon>Microcystis</taxon>
    </lineage>
</organism>
<proteinExistence type="inferred from homology"/>
<name>A0A6H9GU81_MICAE</name>
<keyword evidence="10" id="KW-0106">Calcium</keyword>
<evidence type="ECO:0000256" key="7">
    <source>
        <dbReference type="ARBA" id="ARBA00022737"/>
    </source>
</evidence>
<dbReference type="PROSITE" id="PS00136">
    <property type="entry name" value="SUBTILASE_ASP"/>
    <property type="match status" value="1"/>
</dbReference>
<keyword evidence="8 14" id="KW-0378">Hydrolase</keyword>
<evidence type="ECO:0000256" key="13">
    <source>
        <dbReference type="PIRSR" id="PIRSR615500-1"/>
    </source>
</evidence>
<feature type="compositionally biased region" description="Polar residues" evidence="16">
    <location>
        <begin position="88"/>
        <end position="117"/>
    </location>
</feature>
<dbReference type="EMBL" id="BJCI01000037">
    <property type="protein sequence ID" value="GCL50775.1"/>
    <property type="molecule type" value="Genomic_DNA"/>
</dbReference>
<evidence type="ECO:0000256" key="14">
    <source>
        <dbReference type="PROSITE-ProRule" id="PRU01240"/>
    </source>
</evidence>
<comment type="subcellular location">
    <subcellularLocation>
        <location evidence="1">Cell projection</location>
        <location evidence="1">Cilium</location>
    </subcellularLocation>
    <subcellularLocation>
        <location evidence="2">Cytoplasm</location>
    </subcellularLocation>
</comment>
<evidence type="ECO:0000259" key="17">
    <source>
        <dbReference type="PROSITE" id="PS51829"/>
    </source>
</evidence>
<dbReference type="Gene3D" id="2.60.40.2030">
    <property type="match status" value="1"/>
</dbReference>
<dbReference type="Gene3D" id="2.150.10.10">
    <property type="entry name" value="Serralysin-like metalloprotease, C-terminal"/>
    <property type="match status" value="1"/>
</dbReference>
<evidence type="ECO:0000313" key="19">
    <source>
        <dbReference type="Proteomes" id="UP000435041"/>
    </source>
</evidence>
<dbReference type="GO" id="GO:0005737">
    <property type="term" value="C:cytoplasm"/>
    <property type="evidence" value="ECO:0007669"/>
    <property type="project" value="UniProtKB-SubCell"/>
</dbReference>
<evidence type="ECO:0000256" key="15">
    <source>
        <dbReference type="RuleBase" id="RU003355"/>
    </source>
</evidence>
<dbReference type="InterPro" id="IPR034054">
    <property type="entry name" value="Pep_S8_PrcA"/>
</dbReference>
<keyword evidence="7" id="KW-0677">Repeat</keyword>
<dbReference type="InterPro" id="IPR000209">
    <property type="entry name" value="Peptidase_S8/S53_dom"/>
</dbReference>
<dbReference type="PANTHER" id="PTHR42884:SF14">
    <property type="entry name" value="NEUROENDOCRINE CONVERTASE 1"/>
    <property type="match status" value="1"/>
</dbReference>
<dbReference type="SUPFAM" id="SSF141072">
    <property type="entry name" value="CalX-like"/>
    <property type="match status" value="1"/>
</dbReference>
<dbReference type="Pfam" id="PF22544">
    <property type="entry name" value="HYDIN_VesB_CFA65-like_Ig"/>
    <property type="match status" value="1"/>
</dbReference>
<comment type="similarity">
    <text evidence="3 14 15">Belongs to the peptidase S8 family.</text>
</comment>
<dbReference type="GO" id="GO:0007154">
    <property type="term" value="P:cell communication"/>
    <property type="evidence" value="ECO:0007669"/>
    <property type="project" value="InterPro"/>
</dbReference>
<keyword evidence="9 14" id="KW-0720">Serine protease</keyword>
<keyword evidence="6" id="KW-0732">Signal</keyword>
<dbReference type="GO" id="GO:0012505">
    <property type="term" value="C:endomembrane system"/>
    <property type="evidence" value="ECO:0007669"/>
    <property type="project" value="UniProtKB-ARBA"/>
</dbReference>
<dbReference type="InterPro" id="IPR023827">
    <property type="entry name" value="Peptidase_S8_Asp-AS"/>
</dbReference>
<gene>
    <name evidence="18" type="ORF">NIES3804_23460</name>
</gene>
<evidence type="ECO:0000256" key="2">
    <source>
        <dbReference type="ARBA" id="ARBA00004496"/>
    </source>
</evidence>
<dbReference type="Gene3D" id="2.60.40.10">
    <property type="entry name" value="Immunoglobulins"/>
    <property type="match status" value="1"/>
</dbReference>
<reference evidence="18 19" key="1">
    <citation type="submission" date="2019-02" db="EMBL/GenBank/DDBJ databases">
        <title>Draft genome sequence of Arthrospira platensis NIES-3804.</title>
        <authorList>
            <person name="Yamaguchi H."/>
            <person name="Suzuki S."/>
            <person name="Kawachi M."/>
        </authorList>
    </citation>
    <scope>NUCLEOTIDE SEQUENCE [LARGE SCALE GENOMIC DNA]</scope>
    <source>
        <strain evidence="18 19">NIES-3804</strain>
    </source>
</reference>
<keyword evidence="4" id="KW-0963">Cytoplasm</keyword>
<keyword evidence="5 14" id="KW-0645">Protease</keyword>
<evidence type="ECO:0000256" key="4">
    <source>
        <dbReference type="ARBA" id="ARBA00022490"/>
    </source>
</evidence>
<dbReference type="InterPro" id="IPR002884">
    <property type="entry name" value="P_dom"/>
</dbReference>
<dbReference type="AlphaFoldDB" id="A0A6H9GU81"/>
<evidence type="ECO:0000256" key="6">
    <source>
        <dbReference type="ARBA" id="ARBA00022729"/>
    </source>
</evidence>
<dbReference type="PRINTS" id="PR00723">
    <property type="entry name" value="SUBTILISIN"/>
</dbReference>
<dbReference type="PROSITE" id="PS00138">
    <property type="entry name" value="SUBTILASE_SER"/>
    <property type="match status" value="1"/>
</dbReference>
<evidence type="ECO:0000256" key="5">
    <source>
        <dbReference type="ARBA" id="ARBA00022670"/>
    </source>
</evidence>
<feature type="region of interest" description="Disordered" evidence="16">
    <location>
        <begin position="51"/>
        <end position="70"/>
    </location>
</feature>
<protein>
    <recommendedName>
        <fullName evidence="17">P/Homo B domain-containing protein</fullName>
    </recommendedName>
</protein>
<feature type="compositionally biased region" description="Low complexity" evidence="16">
    <location>
        <begin position="58"/>
        <end position="69"/>
    </location>
</feature>
<dbReference type="SUPFAM" id="SSF52743">
    <property type="entry name" value="Subtilisin-like"/>
    <property type="match status" value="1"/>
</dbReference>
<evidence type="ECO:0000313" key="18">
    <source>
        <dbReference type="EMBL" id="GCL50775.1"/>
    </source>
</evidence>
<dbReference type="GO" id="GO:0004252">
    <property type="term" value="F:serine-type endopeptidase activity"/>
    <property type="evidence" value="ECO:0007669"/>
    <property type="project" value="UniProtKB-UniRule"/>
</dbReference>
<accession>A0A6H9GU81</accession>
<dbReference type="InterPro" id="IPR003644">
    <property type="entry name" value="Calx_beta"/>
</dbReference>
<evidence type="ECO:0000256" key="9">
    <source>
        <dbReference type="ARBA" id="ARBA00022825"/>
    </source>
</evidence>
<dbReference type="InterPro" id="IPR038081">
    <property type="entry name" value="CalX-like_sf"/>
</dbReference>
<dbReference type="Pfam" id="PF00353">
    <property type="entry name" value="HemolysinCabind"/>
    <property type="match status" value="1"/>
</dbReference>
<evidence type="ECO:0000256" key="11">
    <source>
        <dbReference type="ARBA" id="ARBA00023069"/>
    </source>
</evidence>
<dbReference type="PRINTS" id="PR00313">
    <property type="entry name" value="CABNDNGRPT"/>
</dbReference>
<dbReference type="PANTHER" id="PTHR42884">
    <property type="entry name" value="PROPROTEIN CONVERTASE SUBTILISIN/KEXIN-RELATED"/>
    <property type="match status" value="1"/>
</dbReference>